<dbReference type="GO" id="GO:0005884">
    <property type="term" value="C:actin filament"/>
    <property type="evidence" value="ECO:0007669"/>
    <property type="project" value="TreeGrafter"/>
</dbReference>
<dbReference type="InterPro" id="IPR001715">
    <property type="entry name" value="CH_dom"/>
</dbReference>
<dbReference type="CDD" id="cd21301">
    <property type="entry name" value="CH_PLS_rpt4"/>
    <property type="match status" value="1"/>
</dbReference>
<dbReference type="GO" id="GO:0005737">
    <property type="term" value="C:cytoplasm"/>
    <property type="evidence" value="ECO:0007669"/>
    <property type="project" value="TreeGrafter"/>
</dbReference>
<feature type="domain" description="Calponin-homology (CH)" evidence="5">
    <location>
        <begin position="286"/>
        <end position="398"/>
    </location>
</feature>
<feature type="domain" description="Calponin-homology (CH)" evidence="5">
    <location>
        <begin position="13"/>
        <end position="130"/>
    </location>
</feature>
<protein>
    <submittedName>
        <fullName evidence="6">DgyrCDS9241</fullName>
    </submittedName>
</protein>
<sequence>MASSVGTTHTVKIEEQMAFSKWINSNLASDGDCRNILPLNAEGNDLYHKCSDGILLCKLINKAQPGTIDERVMNKGAKLSLFSKMENLTLALKSAQSIGCNIVNIGSDDLHKGAPHLVLGLLWQIIRIGLLADINLHDNPGLIHLLNEGETIEELMRLSPEEILIRWVNYHLANSDANRANENVRINNFGRDIENSIAYYYLIQQIAPADTRIDISGKSDGNLEHRAENMLQQAERINCRAFVRPLDVVKGNTKLNMAFVANLFNNHPALDKVTDNDLLEQIVDETREEKMYRNWMNSLGVRPFVNHLYSDLKDALVYFQLFEKIKPGSVDYSRIPSNFSKLKQKRMIEELQNCNYAVELGKQFRFSLVGIDGSNLAHASEHKSYALSLIWQLMKAYTLSVLSKLSGTDKPLAESAIVSWANQKLSKKGKTFSGFGDQRLSDGVIVIDVIDSIQSNIVNYSLVKQGSGEEEKTSNAKLAISWARKMGAGVYALPEDIVEVKQKMVMTIFACLMAAELENEQKKSTQS</sequence>
<evidence type="ECO:0000256" key="4">
    <source>
        <dbReference type="ARBA" id="ARBA00023203"/>
    </source>
</evidence>
<dbReference type="FunFam" id="1.10.418.10:FF:000042">
    <property type="entry name" value="Fimbrin, putative"/>
    <property type="match status" value="1"/>
</dbReference>
<name>A0A7I8VYN4_9ANNE</name>
<accession>A0A7I8VYN4</accession>
<feature type="domain" description="Calponin-homology (CH)" evidence="5">
    <location>
        <begin position="411"/>
        <end position="517"/>
    </location>
</feature>
<evidence type="ECO:0000256" key="3">
    <source>
        <dbReference type="ARBA" id="ARBA00022837"/>
    </source>
</evidence>
<keyword evidence="2" id="KW-0677">Repeat</keyword>
<dbReference type="PANTHER" id="PTHR19961">
    <property type="entry name" value="FIMBRIN/PLASTIN"/>
    <property type="match status" value="1"/>
</dbReference>
<dbReference type="AlphaFoldDB" id="A0A7I8VYN4"/>
<keyword evidence="3" id="KW-0106">Calcium</keyword>
<dbReference type="Proteomes" id="UP000549394">
    <property type="component" value="Unassembled WGS sequence"/>
</dbReference>
<evidence type="ECO:0000256" key="1">
    <source>
        <dbReference type="ARBA" id="ARBA00022723"/>
    </source>
</evidence>
<dbReference type="CDD" id="cd21292">
    <property type="entry name" value="CH_PLS_rpt1"/>
    <property type="match status" value="1"/>
</dbReference>
<gene>
    <name evidence="6" type="ORF">DGYR_LOCUS8743</name>
</gene>
<dbReference type="FunFam" id="1.10.418.10:FF:000010">
    <property type="entry name" value="Plastin-3 isoform 1"/>
    <property type="match status" value="1"/>
</dbReference>
<evidence type="ECO:0000313" key="7">
    <source>
        <dbReference type="Proteomes" id="UP000549394"/>
    </source>
</evidence>
<dbReference type="EMBL" id="CAJFCJ010000013">
    <property type="protein sequence ID" value="CAD5120680.1"/>
    <property type="molecule type" value="Genomic_DNA"/>
</dbReference>
<dbReference type="Gene3D" id="1.10.418.10">
    <property type="entry name" value="Calponin-like domain"/>
    <property type="match status" value="4"/>
</dbReference>
<dbReference type="GO" id="GO:0051015">
    <property type="term" value="F:actin filament binding"/>
    <property type="evidence" value="ECO:0007669"/>
    <property type="project" value="InterPro"/>
</dbReference>
<dbReference type="InterPro" id="IPR036872">
    <property type="entry name" value="CH_dom_sf"/>
</dbReference>
<reference evidence="6 7" key="1">
    <citation type="submission" date="2020-08" db="EMBL/GenBank/DDBJ databases">
        <authorList>
            <person name="Hejnol A."/>
        </authorList>
    </citation>
    <scope>NUCLEOTIDE SEQUENCE [LARGE SCALE GENOMIC DNA]</scope>
</reference>
<organism evidence="6 7">
    <name type="scientific">Dimorphilus gyrociliatus</name>
    <dbReference type="NCBI Taxonomy" id="2664684"/>
    <lineage>
        <taxon>Eukaryota</taxon>
        <taxon>Metazoa</taxon>
        <taxon>Spiralia</taxon>
        <taxon>Lophotrochozoa</taxon>
        <taxon>Annelida</taxon>
        <taxon>Polychaeta</taxon>
        <taxon>Polychaeta incertae sedis</taxon>
        <taxon>Dinophilidae</taxon>
        <taxon>Dimorphilus</taxon>
    </lineage>
</organism>
<dbReference type="GO" id="GO:0046872">
    <property type="term" value="F:metal ion binding"/>
    <property type="evidence" value="ECO:0007669"/>
    <property type="project" value="UniProtKB-KW"/>
</dbReference>
<dbReference type="GO" id="GO:0051017">
    <property type="term" value="P:actin filament bundle assembly"/>
    <property type="evidence" value="ECO:0007669"/>
    <property type="project" value="InterPro"/>
</dbReference>
<evidence type="ECO:0000313" key="6">
    <source>
        <dbReference type="EMBL" id="CAD5120680.1"/>
    </source>
</evidence>
<dbReference type="PROSITE" id="PS50021">
    <property type="entry name" value="CH"/>
    <property type="match status" value="4"/>
</dbReference>
<feature type="domain" description="Calponin-homology (CH)" evidence="5">
    <location>
        <begin position="158"/>
        <end position="268"/>
    </location>
</feature>
<keyword evidence="7" id="KW-1185">Reference proteome</keyword>
<dbReference type="SMART" id="SM00033">
    <property type="entry name" value="CH"/>
    <property type="match status" value="4"/>
</dbReference>
<comment type="caution">
    <text evidence="6">The sequence shown here is derived from an EMBL/GenBank/DDBJ whole genome shotgun (WGS) entry which is preliminary data.</text>
</comment>
<dbReference type="SUPFAM" id="SSF47576">
    <property type="entry name" value="Calponin-homology domain, CH-domain"/>
    <property type="match status" value="1"/>
</dbReference>
<keyword evidence="4" id="KW-0009">Actin-binding</keyword>
<keyword evidence="1" id="KW-0479">Metal-binding</keyword>
<dbReference type="GO" id="GO:0051639">
    <property type="term" value="P:actin filament network formation"/>
    <property type="evidence" value="ECO:0007669"/>
    <property type="project" value="TreeGrafter"/>
</dbReference>
<evidence type="ECO:0000256" key="2">
    <source>
        <dbReference type="ARBA" id="ARBA00022737"/>
    </source>
</evidence>
<dbReference type="PANTHER" id="PTHR19961:SF18">
    <property type="entry name" value="FI19014P1"/>
    <property type="match status" value="1"/>
</dbReference>
<proteinExistence type="predicted"/>
<dbReference type="FunFam" id="1.10.418.10:FF:000016">
    <property type="entry name" value="Probable fimbrin"/>
    <property type="match status" value="1"/>
</dbReference>
<dbReference type="InterPro" id="IPR039959">
    <property type="entry name" value="Fimbrin/Plastin"/>
</dbReference>
<dbReference type="OrthoDB" id="431378at2759"/>
<evidence type="ECO:0000259" key="5">
    <source>
        <dbReference type="PROSITE" id="PS50021"/>
    </source>
</evidence>
<dbReference type="GO" id="GO:0032432">
    <property type="term" value="C:actin filament bundle"/>
    <property type="evidence" value="ECO:0007669"/>
    <property type="project" value="TreeGrafter"/>
</dbReference>
<dbReference type="Pfam" id="PF00307">
    <property type="entry name" value="CH"/>
    <property type="match status" value="4"/>
</dbReference>